<dbReference type="GO" id="GO:0046166">
    <property type="term" value="P:glyceraldehyde-3-phosphate biosynthetic process"/>
    <property type="evidence" value="ECO:0007669"/>
    <property type="project" value="TreeGrafter"/>
</dbReference>
<dbReference type="InterPro" id="IPR035990">
    <property type="entry name" value="TIM_sf"/>
</dbReference>
<evidence type="ECO:0000313" key="12">
    <source>
        <dbReference type="Proteomes" id="UP000246077"/>
    </source>
</evidence>
<evidence type="ECO:0000256" key="9">
    <source>
        <dbReference type="HAMAP-Rule" id="MF_00147"/>
    </source>
</evidence>
<comment type="catalytic activity">
    <reaction evidence="9 10">
        <text>D-glyceraldehyde 3-phosphate = dihydroxyacetone phosphate</text>
        <dbReference type="Rhea" id="RHEA:18585"/>
        <dbReference type="ChEBI" id="CHEBI:57642"/>
        <dbReference type="ChEBI" id="CHEBI:59776"/>
        <dbReference type="EC" id="5.3.1.1"/>
    </reaction>
</comment>
<dbReference type="InterPro" id="IPR022896">
    <property type="entry name" value="TrioseP_Isoase_bac/euk"/>
</dbReference>
<evidence type="ECO:0000256" key="5">
    <source>
        <dbReference type="ARBA" id="ARBA00022432"/>
    </source>
</evidence>
<comment type="pathway">
    <text evidence="9 10">Carbohydrate biosynthesis; gluconeogenesis.</text>
</comment>
<dbReference type="PROSITE" id="PS51440">
    <property type="entry name" value="TIM_2"/>
    <property type="match status" value="1"/>
</dbReference>
<accession>A0A317EF63</accession>
<reference evidence="12" key="1">
    <citation type="submission" date="2018-05" db="EMBL/GenBank/DDBJ databases">
        <title>Zavarzinia sp. HR-AS.</title>
        <authorList>
            <person name="Lee Y."/>
            <person name="Jeon C.O."/>
        </authorList>
    </citation>
    <scope>NUCLEOTIDE SEQUENCE [LARGE SCALE GENOMIC DNA]</scope>
    <source>
        <strain evidence="12">DSM 1231</strain>
    </source>
</reference>
<comment type="caution">
    <text evidence="11">The sequence shown here is derived from an EMBL/GenBank/DDBJ whole genome shotgun (WGS) entry which is preliminary data.</text>
</comment>
<dbReference type="UniPathway" id="UPA00138"/>
<evidence type="ECO:0000256" key="6">
    <source>
        <dbReference type="ARBA" id="ARBA00022490"/>
    </source>
</evidence>
<keyword evidence="8 9" id="KW-0413">Isomerase</keyword>
<sequence length="250" mass="25055">MARRPFVAGNWKMNGLTASLAEIDALIAAAGEAGAAVDIAICPPATLVGAAALRAAGSVVAIGGQDCHAKASGAHTGDIAAEALKDAGAAHVIVGHSERRTDHAETDAAVKAKAEAAWRAGLVAIICVGETEAERDAGKTLDVIGRQLAGSIPEGATAANTVVAYEPVWAIGTGRTPNNDEIVEVHSFMRGQLSARFGAAAAAGIRLLYGGSVKPSNADVILKLADVDGALVGGASLKAADFLPIINAAR</sequence>
<dbReference type="GO" id="GO:0006094">
    <property type="term" value="P:gluconeogenesis"/>
    <property type="evidence" value="ECO:0007669"/>
    <property type="project" value="UniProtKB-UniRule"/>
</dbReference>
<dbReference type="PROSITE" id="PS00171">
    <property type="entry name" value="TIM_1"/>
    <property type="match status" value="1"/>
</dbReference>
<dbReference type="HAMAP" id="MF_00147_B">
    <property type="entry name" value="TIM_B"/>
    <property type="match status" value="1"/>
</dbReference>
<dbReference type="RefSeq" id="WP_109919845.1">
    <property type="nucleotide sequence ID" value="NZ_QGLF01000001.1"/>
</dbReference>
<dbReference type="CDD" id="cd00311">
    <property type="entry name" value="TIM"/>
    <property type="match status" value="1"/>
</dbReference>
<comment type="subunit">
    <text evidence="9 10">Homodimer.</text>
</comment>
<comment type="subcellular location">
    <subcellularLocation>
        <location evidence="9 10">Cytoplasm</location>
    </subcellularLocation>
</comment>
<feature type="active site" description="Electrophile" evidence="9">
    <location>
        <position position="96"/>
    </location>
</feature>
<keyword evidence="5 9" id="KW-0312">Gluconeogenesis</keyword>
<evidence type="ECO:0000256" key="10">
    <source>
        <dbReference type="RuleBase" id="RU363013"/>
    </source>
</evidence>
<dbReference type="GO" id="GO:0004807">
    <property type="term" value="F:triose-phosphate isomerase activity"/>
    <property type="evidence" value="ECO:0007669"/>
    <property type="project" value="UniProtKB-UniRule"/>
</dbReference>
<comment type="catalytic activity">
    <reaction evidence="1">
        <text>L-erythrulose 1-phosphate = D-erythrulose 4-phosphate</text>
        <dbReference type="Rhea" id="RHEA:49588"/>
        <dbReference type="ChEBI" id="CHEBI:58002"/>
        <dbReference type="ChEBI" id="CHEBI:90796"/>
        <dbReference type="EC" id="5.3.1.33"/>
    </reaction>
</comment>
<feature type="active site" description="Proton acceptor" evidence="9">
    <location>
        <position position="166"/>
    </location>
</feature>
<dbReference type="GO" id="GO:0019563">
    <property type="term" value="P:glycerol catabolic process"/>
    <property type="evidence" value="ECO:0007669"/>
    <property type="project" value="TreeGrafter"/>
</dbReference>
<comment type="pathway">
    <text evidence="2 9 10">Carbohydrate degradation; glycolysis; D-glyceraldehyde 3-phosphate from glycerone phosphate: step 1/1.</text>
</comment>
<organism evidence="11 12">
    <name type="scientific">Zavarzinia compransoris</name>
    <dbReference type="NCBI Taxonomy" id="1264899"/>
    <lineage>
        <taxon>Bacteria</taxon>
        <taxon>Pseudomonadati</taxon>
        <taxon>Pseudomonadota</taxon>
        <taxon>Alphaproteobacteria</taxon>
        <taxon>Rhodospirillales</taxon>
        <taxon>Zavarziniaceae</taxon>
        <taxon>Zavarzinia</taxon>
    </lineage>
</organism>
<keyword evidence="7 9" id="KW-0324">Glycolysis</keyword>
<dbReference type="PANTHER" id="PTHR21139">
    <property type="entry name" value="TRIOSEPHOSPHATE ISOMERASE"/>
    <property type="match status" value="1"/>
</dbReference>
<evidence type="ECO:0000256" key="1">
    <source>
        <dbReference type="ARBA" id="ARBA00000148"/>
    </source>
</evidence>
<name>A0A317EF63_9PROT</name>
<dbReference type="SUPFAM" id="SSF51351">
    <property type="entry name" value="Triosephosphate isomerase (TIM)"/>
    <property type="match status" value="1"/>
</dbReference>
<evidence type="ECO:0000256" key="3">
    <source>
        <dbReference type="ARBA" id="ARBA00004939"/>
    </source>
</evidence>
<feature type="binding site" evidence="9">
    <location>
        <position position="212"/>
    </location>
    <ligand>
        <name>substrate</name>
    </ligand>
</feature>
<dbReference type="GO" id="GO:0005829">
    <property type="term" value="C:cytosol"/>
    <property type="evidence" value="ECO:0007669"/>
    <property type="project" value="TreeGrafter"/>
</dbReference>
<evidence type="ECO:0000256" key="7">
    <source>
        <dbReference type="ARBA" id="ARBA00023152"/>
    </source>
</evidence>
<comment type="function">
    <text evidence="9">Involved in the gluconeogenesis. Catalyzes stereospecifically the conversion of dihydroxyacetone phosphate (DHAP) to D-glyceraldehyde-3-phosphate (G3P).</text>
</comment>
<dbReference type="InterPro" id="IPR000652">
    <property type="entry name" value="Triosephosphate_isomerase"/>
</dbReference>
<proteinExistence type="inferred from homology"/>
<dbReference type="AlphaFoldDB" id="A0A317EF63"/>
<dbReference type="NCBIfam" id="TIGR00419">
    <property type="entry name" value="tim"/>
    <property type="match status" value="1"/>
</dbReference>
<dbReference type="GO" id="GO:0006096">
    <property type="term" value="P:glycolytic process"/>
    <property type="evidence" value="ECO:0007669"/>
    <property type="project" value="UniProtKB-UniRule"/>
</dbReference>
<gene>
    <name evidence="9" type="primary">tpiA</name>
    <name evidence="11" type="ORF">DKG75_04445</name>
</gene>
<dbReference type="InterPro" id="IPR020861">
    <property type="entry name" value="Triosephosphate_isomerase_AS"/>
</dbReference>
<feature type="binding site" evidence="9">
    <location>
        <begin position="10"/>
        <end position="12"/>
    </location>
    <ligand>
        <name>substrate</name>
    </ligand>
</feature>
<dbReference type="EC" id="5.3.1.1" evidence="9 10"/>
<keyword evidence="12" id="KW-1185">Reference proteome</keyword>
<dbReference type="Pfam" id="PF00121">
    <property type="entry name" value="TIM"/>
    <property type="match status" value="1"/>
</dbReference>
<dbReference type="PANTHER" id="PTHR21139:SF42">
    <property type="entry name" value="TRIOSEPHOSPHATE ISOMERASE"/>
    <property type="match status" value="1"/>
</dbReference>
<keyword evidence="6 9" id="KW-0963">Cytoplasm</keyword>
<feature type="binding site" evidence="9">
    <location>
        <begin position="233"/>
        <end position="234"/>
    </location>
    <ligand>
        <name>substrate</name>
    </ligand>
</feature>
<dbReference type="Gene3D" id="3.20.20.70">
    <property type="entry name" value="Aldolase class I"/>
    <property type="match status" value="1"/>
</dbReference>
<dbReference type="UniPathway" id="UPA00109">
    <property type="reaction ID" value="UER00189"/>
</dbReference>
<evidence type="ECO:0000313" key="11">
    <source>
        <dbReference type="EMBL" id="PWR23815.1"/>
    </source>
</evidence>
<dbReference type="EMBL" id="QGLF01000001">
    <property type="protein sequence ID" value="PWR23815.1"/>
    <property type="molecule type" value="Genomic_DNA"/>
</dbReference>
<protein>
    <recommendedName>
        <fullName evidence="9 10">Triosephosphate isomerase</fullName>
        <shortName evidence="9">TIM</shortName>
        <shortName evidence="9">TPI</shortName>
        <ecNumber evidence="9 10">5.3.1.1</ecNumber>
    </recommendedName>
    <alternativeName>
        <fullName evidence="9">Triose-phosphate isomerase</fullName>
    </alternativeName>
</protein>
<evidence type="ECO:0000256" key="8">
    <source>
        <dbReference type="ARBA" id="ARBA00023235"/>
    </source>
</evidence>
<comment type="similarity">
    <text evidence="4 9 10">Belongs to the triosephosphate isomerase family.</text>
</comment>
<dbReference type="InterPro" id="IPR013785">
    <property type="entry name" value="Aldolase_TIM"/>
</dbReference>
<evidence type="ECO:0000256" key="2">
    <source>
        <dbReference type="ARBA" id="ARBA00004680"/>
    </source>
</evidence>
<dbReference type="UniPathway" id="UPA01066"/>
<dbReference type="Proteomes" id="UP000246077">
    <property type="component" value="Unassembled WGS sequence"/>
</dbReference>
<dbReference type="OrthoDB" id="9809429at2"/>
<evidence type="ECO:0000256" key="4">
    <source>
        <dbReference type="ARBA" id="ARBA00007422"/>
    </source>
</evidence>
<dbReference type="FunFam" id="3.20.20.70:FF:000016">
    <property type="entry name" value="Triosephosphate isomerase"/>
    <property type="match status" value="1"/>
</dbReference>
<feature type="binding site" evidence="9">
    <location>
        <position position="172"/>
    </location>
    <ligand>
        <name>substrate</name>
    </ligand>
</feature>
<comment type="pathway">
    <text evidence="3">Carbohydrate metabolism; erythritol degradation.</text>
</comment>